<dbReference type="RefSeq" id="WP_126705114.1">
    <property type="nucleotide sequence ID" value="NZ_CP034662.1"/>
</dbReference>
<reference evidence="2 4" key="1">
    <citation type="submission" date="2018-12" db="EMBL/GenBank/DDBJ databases">
        <title>Persistence of Moraxella catarrhalis in Chronic Obstructive Pulmonary Disease and Regulation of the Hag/MID Adhesin.</title>
        <authorList>
            <person name="Murphy T."/>
            <person name="Zhao X."/>
            <person name="Vyas G."/>
            <person name="Aluvathingal J."/>
            <person name="Nadendla S."/>
            <person name="Tallon L."/>
            <person name="Tettelin H."/>
        </authorList>
    </citation>
    <scope>NUCLEOTIDE SEQUENCE [LARGE SCALE GENOMIC DNA]</scope>
    <source>
        <strain evidence="2 4">46P58B1</strain>
    </source>
</reference>
<evidence type="ECO:0000313" key="3">
    <source>
        <dbReference type="EMBL" id="AZQ94046.1"/>
    </source>
</evidence>
<organism evidence="2 4">
    <name type="scientific">Moraxella catarrhalis</name>
    <name type="common">Branhamella catarrhalis</name>
    <dbReference type="NCBI Taxonomy" id="480"/>
    <lineage>
        <taxon>Bacteria</taxon>
        <taxon>Pseudomonadati</taxon>
        <taxon>Pseudomonadota</taxon>
        <taxon>Gammaproteobacteria</taxon>
        <taxon>Moraxellales</taxon>
        <taxon>Moraxellaceae</taxon>
        <taxon>Moraxella</taxon>
    </lineage>
</organism>
<protein>
    <recommendedName>
        <fullName evidence="5">DUF3310 domain-containing protein</fullName>
    </recommendedName>
</protein>
<evidence type="ECO:0000256" key="1">
    <source>
        <dbReference type="SAM" id="MobiDB-lite"/>
    </source>
</evidence>
<evidence type="ECO:0008006" key="5">
    <source>
        <dbReference type="Google" id="ProtNLM"/>
    </source>
</evidence>
<dbReference type="AlphaFoldDB" id="A0A3Q9GET2"/>
<gene>
    <name evidence="3" type="ORF">EJK53_1557</name>
    <name evidence="2" type="ORF">EJK53_1631</name>
</gene>
<feature type="region of interest" description="Disordered" evidence="1">
    <location>
        <begin position="1"/>
        <end position="24"/>
    </location>
</feature>
<proteinExistence type="predicted"/>
<evidence type="ECO:0000313" key="4">
    <source>
        <dbReference type="Proteomes" id="UP000280228"/>
    </source>
</evidence>
<sequence>MTHSTNDEVTYQSNPLTGDPVNHPSHYISDPSGIECIQISENWSFCLGNALKYLWRNGKKDADTDIQDLEKAIWYIQREIERKKRVKGGA</sequence>
<dbReference type="EMBL" id="CP034662">
    <property type="protein sequence ID" value="AZQ94046.1"/>
    <property type="molecule type" value="Genomic_DNA"/>
</dbReference>
<dbReference type="Pfam" id="PF11753">
    <property type="entry name" value="DUF3310"/>
    <property type="match status" value="1"/>
</dbReference>
<name>A0A3Q9GET2_MORCA</name>
<dbReference type="Proteomes" id="UP000280228">
    <property type="component" value="Chromosome"/>
</dbReference>
<dbReference type="InterPro" id="IPR021739">
    <property type="entry name" value="SaV-like"/>
</dbReference>
<feature type="compositionally biased region" description="Polar residues" evidence="1">
    <location>
        <begin position="1"/>
        <end position="16"/>
    </location>
</feature>
<dbReference type="EMBL" id="CP034662">
    <property type="protein sequence ID" value="AZQ92382.1"/>
    <property type="molecule type" value="Genomic_DNA"/>
</dbReference>
<accession>A0A3Q9GET2</accession>
<evidence type="ECO:0000313" key="2">
    <source>
        <dbReference type="EMBL" id="AZQ92382.1"/>
    </source>
</evidence>